<dbReference type="AlphaFoldDB" id="A0A0R0DA23"/>
<dbReference type="PANTHER" id="PTHR11669:SF8">
    <property type="entry name" value="DNA POLYMERASE III SUBUNIT DELTA"/>
    <property type="match status" value="1"/>
</dbReference>
<sequence>MGSLTPWQQGIHDQVIASLQAGRLGHGLLFAGPAGIGKRAVALQLARHLLCQGEPAAAARSAHLIDAGTHPDLQLVSFIPNKSGDKLRTEIVIEQIRQVSQKLALTPQYGQAQVVIIEPAEAINTAAANALLKTLEEPAPGRYVWLLCNEPARLPATIRSRCQRLEFRLPPHDQALAWLQQRGHGADTAAAALDAARGHPGLADEWLSGSGWALRGEVAADLARLAAGKLGAAALATRWSGDEQLALRLRHAAELALEQARDCGLTAPARLPKLAAWFDAANATANLLRTTVRADLALVELLMGWPAAVAGLPKGTRQ</sequence>
<dbReference type="GO" id="GO:0006261">
    <property type="term" value="P:DNA-templated DNA replication"/>
    <property type="evidence" value="ECO:0007669"/>
    <property type="project" value="TreeGrafter"/>
</dbReference>
<evidence type="ECO:0000256" key="3">
    <source>
        <dbReference type="ARBA" id="ARBA00049244"/>
    </source>
</evidence>
<reference evidence="4 5" key="1">
    <citation type="submission" date="2015-05" db="EMBL/GenBank/DDBJ databases">
        <title>Genome sequencing and analysis of members of genus Stenotrophomonas.</title>
        <authorList>
            <person name="Patil P.P."/>
            <person name="Midha S."/>
            <person name="Patil P.B."/>
        </authorList>
    </citation>
    <scope>NUCLEOTIDE SEQUENCE [LARGE SCALE GENOMIC DNA]</scope>
    <source>
        <strain evidence="4 5">DSM 24757</strain>
    </source>
</reference>
<dbReference type="OrthoDB" id="9811073at2"/>
<dbReference type="PATRIC" id="fig|336566.3.peg.2734"/>
<keyword evidence="5" id="KW-1185">Reference proteome</keyword>
<dbReference type="Gene3D" id="3.40.50.300">
    <property type="entry name" value="P-loop containing nucleotide triphosphate hydrolases"/>
    <property type="match status" value="1"/>
</dbReference>
<dbReference type="EMBL" id="LDJM01000006">
    <property type="protein sequence ID" value="KRG79164.1"/>
    <property type="molecule type" value="Genomic_DNA"/>
</dbReference>
<dbReference type="NCBIfam" id="TIGR00678">
    <property type="entry name" value="holB"/>
    <property type="match status" value="1"/>
</dbReference>
<organism evidence="4 5">
    <name type="scientific">Stenotrophomonas ginsengisoli</name>
    <dbReference type="NCBI Taxonomy" id="336566"/>
    <lineage>
        <taxon>Bacteria</taxon>
        <taxon>Pseudomonadati</taxon>
        <taxon>Pseudomonadota</taxon>
        <taxon>Gammaproteobacteria</taxon>
        <taxon>Lysobacterales</taxon>
        <taxon>Lysobacteraceae</taxon>
        <taxon>Stenotrophomonas</taxon>
    </lineage>
</organism>
<gene>
    <name evidence="4" type="ORF">ABB30_01825</name>
</gene>
<dbReference type="GO" id="GO:0003887">
    <property type="term" value="F:DNA-directed DNA polymerase activity"/>
    <property type="evidence" value="ECO:0007669"/>
    <property type="project" value="UniProtKB-KW"/>
</dbReference>
<evidence type="ECO:0000256" key="2">
    <source>
        <dbReference type="ARBA" id="ARBA00022932"/>
    </source>
</evidence>
<accession>A0A0R0DA23</accession>
<dbReference type="GO" id="GO:0008408">
    <property type="term" value="F:3'-5' exonuclease activity"/>
    <property type="evidence" value="ECO:0007669"/>
    <property type="project" value="InterPro"/>
</dbReference>
<dbReference type="EC" id="2.7.7.7" evidence="1"/>
<dbReference type="STRING" id="336566.ABB30_01825"/>
<name>A0A0R0DA23_9GAMM</name>
<comment type="catalytic activity">
    <reaction evidence="3">
        <text>DNA(n) + a 2'-deoxyribonucleoside 5'-triphosphate = DNA(n+1) + diphosphate</text>
        <dbReference type="Rhea" id="RHEA:22508"/>
        <dbReference type="Rhea" id="RHEA-COMP:17339"/>
        <dbReference type="Rhea" id="RHEA-COMP:17340"/>
        <dbReference type="ChEBI" id="CHEBI:33019"/>
        <dbReference type="ChEBI" id="CHEBI:61560"/>
        <dbReference type="ChEBI" id="CHEBI:173112"/>
        <dbReference type="EC" id="2.7.7.7"/>
    </reaction>
</comment>
<evidence type="ECO:0000313" key="4">
    <source>
        <dbReference type="EMBL" id="KRG79164.1"/>
    </source>
</evidence>
<evidence type="ECO:0000313" key="5">
    <source>
        <dbReference type="Proteomes" id="UP000050956"/>
    </source>
</evidence>
<dbReference type="InterPro" id="IPR004622">
    <property type="entry name" value="DNA_pol_HolB"/>
</dbReference>
<proteinExistence type="predicted"/>
<dbReference type="GO" id="GO:0009360">
    <property type="term" value="C:DNA polymerase III complex"/>
    <property type="evidence" value="ECO:0007669"/>
    <property type="project" value="TreeGrafter"/>
</dbReference>
<dbReference type="InterPro" id="IPR050238">
    <property type="entry name" value="DNA_Rep/Repair_Clamp_Loader"/>
</dbReference>
<protein>
    <recommendedName>
        <fullName evidence="1">DNA-directed DNA polymerase</fullName>
        <ecNumber evidence="1">2.7.7.7</ecNumber>
    </recommendedName>
</protein>
<keyword evidence="4" id="KW-0808">Transferase</keyword>
<dbReference type="SUPFAM" id="SSF52540">
    <property type="entry name" value="P-loop containing nucleoside triphosphate hydrolases"/>
    <property type="match status" value="1"/>
</dbReference>
<keyword evidence="4" id="KW-0548">Nucleotidyltransferase</keyword>
<evidence type="ECO:0000256" key="1">
    <source>
        <dbReference type="ARBA" id="ARBA00012417"/>
    </source>
</evidence>
<keyword evidence="2" id="KW-0239">DNA-directed DNA polymerase</keyword>
<dbReference type="PANTHER" id="PTHR11669">
    <property type="entry name" value="REPLICATION FACTOR C / DNA POLYMERASE III GAMMA-TAU SUBUNIT"/>
    <property type="match status" value="1"/>
</dbReference>
<dbReference type="InterPro" id="IPR027417">
    <property type="entry name" value="P-loop_NTPase"/>
</dbReference>
<dbReference type="Proteomes" id="UP000050956">
    <property type="component" value="Unassembled WGS sequence"/>
</dbReference>
<comment type="caution">
    <text evidence="4">The sequence shown here is derived from an EMBL/GenBank/DDBJ whole genome shotgun (WGS) entry which is preliminary data.</text>
</comment>
<dbReference type="NCBIfam" id="NF006447">
    <property type="entry name" value="PRK08769.1"/>
    <property type="match status" value="1"/>
</dbReference>
<dbReference type="Pfam" id="PF13177">
    <property type="entry name" value="DNA_pol3_delta2"/>
    <property type="match status" value="1"/>
</dbReference>